<sequence>MIESLNLFNLEKLKINSYQSTARRGRHDTFYVMFNPESYSLRYENLYSKDQAINASGRQANYALSKPEELKLKIILDNTGVSNYGLDVLGSTSKDVYKEVKRFLELTTLMDGQIHEPKCLTILWGDLNFKCRLKSLDINYSLFDSSGVPLRAELDTSFFGDLDESERLKKENKSSPDLTHTRVVKAGDQLPRMCQEIYGSAGYYLYVAKANGLKDFRNIPVGKEIFFPPIEK</sequence>
<dbReference type="AlphaFoldDB" id="A0A937JZQ8"/>
<dbReference type="EMBL" id="JAESIY010000002">
    <property type="protein sequence ID" value="MBL3655540.1"/>
    <property type="molecule type" value="Genomic_DNA"/>
</dbReference>
<dbReference type="Proteomes" id="UP000659388">
    <property type="component" value="Unassembled WGS sequence"/>
</dbReference>
<organism evidence="2 3">
    <name type="scientific">Fulvivirga sediminis</name>
    <dbReference type="NCBI Taxonomy" id="2803949"/>
    <lineage>
        <taxon>Bacteria</taxon>
        <taxon>Pseudomonadati</taxon>
        <taxon>Bacteroidota</taxon>
        <taxon>Cytophagia</taxon>
        <taxon>Cytophagales</taxon>
        <taxon>Fulvivirgaceae</taxon>
        <taxon>Fulvivirga</taxon>
    </lineage>
</organism>
<feature type="domain" description="Contractile injection system tube protein N-terminal" evidence="1">
    <location>
        <begin position="10"/>
        <end position="168"/>
    </location>
</feature>
<evidence type="ECO:0000313" key="2">
    <source>
        <dbReference type="EMBL" id="MBL3655540.1"/>
    </source>
</evidence>
<evidence type="ECO:0000313" key="3">
    <source>
        <dbReference type="Proteomes" id="UP000659388"/>
    </source>
</evidence>
<accession>A0A937JZQ8</accession>
<keyword evidence="3" id="KW-1185">Reference proteome</keyword>
<dbReference type="RefSeq" id="WP_202243206.1">
    <property type="nucleotide sequence ID" value="NZ_JAESIY010000002.1"/>
</dbReference>
<protein>
    <submittedName>
        <fullName evidence="2">LysM peptidoglycan-binding domain-containing protein</fullName>
    </submittedName>
</protein>
<gene>
    <name evidence="2" type="ORF">JL102_05315</name>
</gene>
<proteinExistence type="predicted"/>
<reference evidence="2" key="1">
    <citation type="submission" date="2021-01" db="EMBL/GenBank/DDBJ databases">
        <title>Fulvivirga kasyanovii gen. nov., sp nov., a novel member of the phylum Bacteroidetes isolated from seawater in a mussel farm.</title>
        <authorList>
            <person name="Zhao L.-H."/>
            <person name="Wang Z.-J."/>
        </authorList>
    </citation>
    <scope>NUCLEOTIDE SEQUENCE</scope>
    <source>
        <strain evidence="2">2943</strain>
    </source>
</reference>
<evidence type="ECO:0000259" key="1">
    <source>
        <dbReference type="Pfam" id="PF19266"/>
    </source>
</evidence>
<comment type="caution">
    <text evidence="2">The sequence shown here is derived from an EMBL/GenBank/DDBJ whole genome shotgun (WGS) entry which is preliminary data.</text>
</comment>
<dbReference type="InterPro" id="IPR045361">
    <property type="entry name" value="CIS_tube_prot_N"/>
</dbReference>
<dbReference type="Pfam" id="PF19266">
    <property type="entry name" value="CIS_tube"/>
    <property type="match status" value="1"/>
</dbReference>
<name>A0A937JZQ8_9BACT</name>